<keyword evidence="3" id="KW-1185">Reference proteome</keyword>
<sequence length="163" mass="18413">MYVIYPVEELLKIYENPIRRVSLTSSSRIAVRNSRKLSDSCQEQQQLKINSSPHSKSSTPVSYTESKSKNKNNNTDNNRNNKLESSKVIGVRDKKISSKNKDDNKRNNKIFATGKLKNCPIMQNNRNSGGEEGINPLKELTHASLNESLKQHNGNALKLVQTE</sequence>
<evidence type="ECO:0000256" key="1">
    <source>
        <dbReference type="SAM" id="MobiDB-lite"/>
    </source>
</evidence>
<comment type="caution">
    <text evidence="2">The sequence shown here is derived from an EMBL/GenBank/DDBJ whole genome shotgun (WGS) entry which is preliminary data.</text>
</comment>
<feature type="compositionally biased region" description="Basic and acidic residues" evidence="1">
    <location>
        <begin position="79"/>
        <end position="106"/>
    </location>
</feature>
<dbReference type="AlphaFoldDB" id="A0AA39FCT3"/>
<reference evidence="2" key="1">
    <citation type="journal article" date="2023" name="bioRxiv">
        <title>Scaffold-level genome assemblies of two parasitoid biocontrol wasps reveal the parthenogenesis mechanism and an associated novel virus.</title>
        <authorList>
            <person name="Inwood S."/>
            <person name="Skelly J."/>
            <person name="Guhlin J."/>
            <person name="Harrop T."/>
            <person name="Goldson S."/>
            <person name="Dearden P."/>
        </authorList>
    </citation>
    <scope>NUCLEOTIDE SEQUENCE</scope>
    <source>
        <strain evidence="2">Lincoln</strain>
        <tissue evidence="2">Whole body</tissue>
    </source>
</reference>
<name>A0AA39FCT3_MICHY</name>
<gene>
    <name evidence="2" type="ORF">PV327_004620</name>
</gene>
<feature type="compositionally biased region" description="Polar residues" evidence="1">
    <location>
        <begin position="39"/>
        <end position="50"/>
    </location>
</feature>
<feature type="region of interest" description="Disordered" evidence="1">
    <location>
        <begin position="32"/>
        <end position="111"/>
    </location>
</feature>
<accession>A0AA39FCT3</accession>
<feature type="compositionally biased region" description="Low complexity" evidence="1">
    <location>
        <begin position="51"/>
        <end position="62"/>
    </location>
</feature>
<reference evidence="2" key="2">
    <citation type="submission" date="2023-03" db="EMBL/GenBank/DDBJ databases">
        <authorList>
            <person name="Inwood S.N."/>
            <person name="Skelly J.G."/>
            <person name="Guhlin J."/>
            <person name="Harrop T.W.R."/>
            <person name="Goldson S.G."/>
            <person name="Dearden P.K."/>
        </authorList>
    </citation>
    <scope>NUCLEOTIDE SEQUENCE</scope>
    <source>
        <strain evidence="2">Lincoln</strain>
        <tissue evidence="2">Whole body</tissue>
    </source>
</reference>
<organism evidence="2 3">
    <name type="scientific">Microctonus hyperodae</name>
    <name type="common">Parasitoid wasp</name>
    <dbReference type="NCBI Taxonomy" id="165561"/>
    <lineage>
        <taxon>Eukaryota</taxon>
        <taxon>Metazoa</taxon>
        <taxon>Ecdysozoa</taxon>
        <taxon>Arthropoda</taxon>
        <taxon>Hexapoda</taxon>
        <taxon>Insecta</taxon>
        <taxon>Pterygota</taxon>
        <taxon>Neoptera</taxon>
        <taxon>Endopterygota</taxon>
        <taxon>Hymenoptera</taxon>
        <taxon>Apocrita</taxon>
        <taxon>Ichneumonoidea</taxon>
        <taxon>Braconidae</taxon>
        <taxon>Euphorinae</taxon>
        <taxon>Microctonus</taxon>
    </lineage>
</organism>
<dbReference type="Proteomes" id="UP001168972">
    <property type="component" value="Unassembled WGS sequence"/>
</dbReference>
<dbReference type="EMBL" id="JAQQBR010001832">
    <property type="protein sequence ID" value="KAK0167189.1"/>
    <property type="molecule type" value="Genomic_DNA"/>
</dbReference>
<evidence type="ECO:0000313" key="2">
    <source>
        <dbReference type="EMBL" id="KAK0167189.1"/>
    </source>
</evidence>
<protein>
    <submittedName>
        <fullName evidence="2">Uncharacterized protein</fullName>
    </submittedName>
</protein>
<evidence type="ECO:0000313" key="3">
    <source>
        <dbReference type="Proteomes" id="UP001168972"/>
    </source>
</evidence>
<proteinExistence type="predicted"/>